<evidence type="ECO:0000256" key="3">
    <source>
        <dbReference type="RuleBase" id="RU000417"/>
    </source>
</evidence>
<evidence type="ECO:0000256" key="2">
    <source>
        <dbReference type="RuleBase" id="RU000416"/>
    </source>
</evidence>
<dbReference type="InterPro" id="IPR029063">
    <property type="entry name" value="SAM-dependent_MTases_sf"/>
</dbReference>
<dbReference type="InterPro" id="IPR050390">
    <property type="entry name" value="C5-Methyltransferase"/>
</dbReference>
<keyword evidence="1 3" id="KW-0808">Transferase</keyword>
<dbReference type="PANTHER" id="PTHR10629">
    <property type="entry name" value="CYTOSINE-SPECIFIC METHYLTRANSFERASE"/>
    <property type="match status" value="1"/>
</dbReference>
<dbReference type="KEGG" id="auh:AWM75_07925"/>
<keyword evidence="5" id="KW-1185">Reference proteome</keyword>
<dbReference type="InterPro" id="IPR018117">
    <property type="entry name" value="C5_DNA_meth_AS"/>
</dbReference>
<comment type="catalytic activity">
    <reaction evidence="3">
        <text>a 2'-deoxycytidine in DNA + S-adenosyl-L-methionine = a 5-methyl-2'-deoxycytidine in DNA + S-adenosyl-L-homocysteine + H(+)</text>
        <dbReference type="Rhea" id="RHEA:13681"/>
        <dbReference type="Rhea" id="RHEA-COMP:11369"/>
        <dbReference type="Rhea" id="RHEA-COMP:11370"/>
        <dbReference type="ChEBI" id="CHEBI:15378"/>
        <dbReference type="ChEBI" id="CHEBI:57856"/>
        <dbReference type="ChEBI" id="CHEBI:59789"/>
        <dbReference type="ChEBI" id="CHEBI:85452"/>
        <dbReference type="ChEBI" id="CHEBI:85454"/>
        <dbReference type="EC" id="2.1.1.37"/>
    </reaction>
</comment>
<evidence type="ECO:0000313" key="4">
    <source>
        <dbReference type="EMBL" id="AMB99900.1"/>
    </source>
</evidence>
<dbReference type="PROSITE" id="PS51679">
    <property type="entry name" value="SAM_MT_C5"/>
    <property type="match status" value="1"/>
</dbReference>
<comment type="similarity">
    <text evidence="1 2">Belongs to the class I-like SAM-binding methyltransferase superfamily. C5-methyltransferase family.</text>
</comment>
<dbReference type="EMBL" id="CP014163">
    <property type="protein sequence ID" value="AMB99900.1"/>
    <property type="molecule type" value="Genomic_DNA"/>
</dbReference>
<dbReference type="PRINTS" id="PR00105">
    <property type="entry name" value="C5METTRFRASE"/>
</dbReference>
<dbReference type="OrthoDB" id="9813719at2"/>
<protein>
    <recommendedName>
        <fullName evidence="3">Cytosine-specific methyltransferase</fullName>
        <ecNumber evidence="3">2.1.1.37</ecNumber>
    </recommendedName>
</protein>
<dbReference type="InterPro" id="IPR001525">
    <property type="entry name" value="C5_MeTfrase"/>
</dbReference>
<dbReference type="GO" id="GO:0044027">
    <property type="term" value="P:negative regulation of gene expression via chromosomal CpG island methylation"/>
    <property type="evidence" value="ECO:0007669"/>
    <property type="project" value="TreeGrafter"/>
</dbReference>
<dbReference type="GO" id="GO:0003886">
    <property type="term" value="F:DNA (cytosine-5-)-methyltransferase activity"/>
    <property type="evidence" value="ECO:0007669"/>
    <property type="project" value="UniProtKB-EC"/>
</dbReference>
<accession>A0A0X8FMA0</accession>
<dbReference type="STRING" id="128944.AWM75_07925"/>
<keyword evidence="1" id="KW-0949">S-adenosyl-L-methionine</keyword>
<feature type="active site" evidence="1">
    <location>
        <position position="80"/>
    </location>
</feature>
<organism evidence="4 5">
    <name type="scientific">Aerococcus urinaehominis</name>
    <dbReference type="NCBI Taxonomy" id="128944"/>
    <lineage>
        <taxon>Bacteria</taxon>
        <taxon>Bacillati</taxon>
        <taxon>Bacillota</taxon>
        <taxon>Bacilli</taxon>
        <taxon>Lactobacillales</taxon>
        <taxon>Aerococcaceae</taxon>
        <taxon>Aerococcus</taxon>
    </lineage>
</organism>
<dbReference type="SUPFAM" id="SSF53335">
    <property type="entry name" value="S-adenosyl-L-methionine-dependent methyltransferases"/>
    <property type="match status" value="1"/>
</dbReference>
<dbReference type="Gene3D" id="3.40.50.150">
    <property type="entry name" value="Vaccinia Virus protein VP39"/>
    <property type="match status" value="1"/>
</dbReference>
<dbReference type="REBASE" id="137657">
    <property type="entry name" value="M.Aur38BORF7925P"/>
</dbReference>
<reference evidence="5" key="2">
    <citation type="submission" date="2016-01" db="EMBL/GenBank/DDBJ databases">
        <title>Six Aerococcus type strain genome sequencing and assembly using PacBio and Illumina Hiseq.</title>
        <authorList>
            <person name="Carkaci D."/>
            <person name="Dargis R."/>
            <person name="Nielsen X.C."/>
            <person name="Skovgaard O."/>
            <person name="Fuursted K."/>
            <person name="Christensen J.J."/>
        </authorList>
    </citation>
    <scope>NUCLEOTIDE SEQUENCE [LARGE SCALE GENOMIC DNA]</scope>
    <source>
        <strain evidence="5">CCUG42038B</strain>
    </source>
</reference>
<dbReference type="AlphaFoldDB" id="A0A0X8FMA0"/>
<evidence type="ECO:0000313" key="5">
    <source>
        <dbReference type="Proteomes" id="UP000062260"/>
    </source>
</evidence>
<keyword evidence="1 3" id="KW-0489">Methyltransferase</keyword>
<dbReference type="GO" id="GO:0032259">
    <property type="term" value="P:methylation"/>
    <property type="evidence" value="ECO:0007669"/>
    <property type="project" value="UniProtKB-KW"/>
</dbReference>
<dbReference type="Pfam" id="PF00145">
    <property type="entry name" value="DNA_methylase"/>
    <property type="match status" value="1"/>
</dbReference>
<dbReference type="RefSeq" id="WP_067980571.1">
    <property type="nucleotide sequence ID" value="NZ_CP014163.1"/>
</dbReference>
<dbReference type="NCBIfam" id="TIGR00675">
    <property type="entry name" value="dcm"/>
    <property type="match status" value="1"/>
</dbReference>
<reference evidence="4 5" key="1">
    <citation type="journal article" date="2016" name="Genome Announc.">
        <title>Complete Genome Sequences of Aerococcus christensenii CCUG 28831T, Aerococcus sanguinicola CCUG 43001T, Aerococcus urinae CCUG 36881T, Aerococcus urinaeequi CCUG 28094T, Aerococcus urinaehominis CCUG 42038 BT, and Aerococcus viridans CCUG 4311T.</title>
        <authorList>
            <person name="Carkaci D."/>
            <person name="Dargis R."/>
            <person name="Nielsen X.C."/>
            <person name="Skovgaard O."/>
            <person name="Fuursted K."/>
            <person name="Christensen J.J."/>
        </authorList>
    </citation>
    <scope>NUCLEOTIDE SEQUENCE [LARGE SCALE GENOMIC DNA]</scope>
    <source>
        <strain evidence="4 5">CCUG42038B</strain>
    </source>
</reference>
<dbReference type="PROSITE" id="PS00094">
    <property type="entry name" value="C5_MTASE_1"/>
    <property type="match status" value="1"/>
</dbReference>
<dbReference type="Gene3D" id="3.90.120.10">
    <property type="entry name" value="DNA Methylase, subunit A, domain 2"/>
    <property type="match status" value="1"/>
</dbReference>
<proteinExistence type="inferred from homology"/>
<dbReference type="GO" id="GO:0003677">
    <property type="term" value="F:DNA binding"/>
    <property type="evidence" value="ECO:0007669"/>
    <property type="project" value="TreeGrafter"/>
</dbReference>
<dbReference type="Proteomes" id="UP000062260">
    <property type="component" value="Chromosome"/>
</dbReference>
<evidence type="ECO:0000256" key="1">
    <source>
        <dbReference type="PROSITE-ProRule" id="PRU01016"/>
    </source>
</evidence>
<name>A0A0X8FMA0_9LACT</name>
<gene>
    <name evidence="4" type="ORF">AWM75_07925</name>
</gene>
<dbReference type="EC" id="2.1.1.37" evidence="3"/>
<dbReference type="PANTHER" id="PTHR10629:SF52">
    <property type="entry name" value="DNA (CYTOSINE-5)-METHYLTRANSFERASE 1"/>
    <property type="match status" value="1"/>
</dbReference>
<sequence>MNISAIDLFCGVGGLTHGLERAGIQVIAGIDIESSCKYAYEVNNKSIFIEKDIKEIKGSDLESLYPEDTQIKILVGCAPCQPFSSYTSKYRNSKSLDDKMDLLSEFGRLITEIQPEVVSMENVPQLVKTKIFKDFLEILNRYEYNTDYKIVYGPDYDVPQNRRRLILVASKLSKIKVPDPIRKKEEYLTVRDIISQLPHIEAGETDSNDCLHTTRNLSSINIERIEQSKPGGSWEDWDEELLPNCYRRETGRTFKSVYGRMEWDKPSPTITTQFIGYGNGRFGHPEQNRALSLREGALLQTFPADYKFTKSHVKSLKDIAVQIGNAVPVKLGEIIGEAIISSINNQCTKERG</sequence>